<dbReference type="InterPro" id="IPR017441">
    <property type="entry name" value="Protein_kinase_ATP_BS"/>
</dbReference>
<evidence type="ECO:0000256" key="12">
    <source>
        <dbReference type="ARBA" id="ARBA00023306"/>
    </source>
</evidence>
<evidence type="ECO:0000256" key="7">
    <source>
        <dbReference type="ARBA" id="ARBA00022679"/>
    </source>
</evidence>
<feature type="binding site" evidence="15">
    <location>
        <position position="45"/>
    </location>
    <ligand>
        <name>ATP</name>
        <dbReference type="ChEBI" id="CHEBI:30616"/>
    </ligand>
</feature>
<comment type="caution">
    <text evidence="19">The sequence shown here is derived from an EMBL/GenBank/DDBJ whole genome shotgun (WGS) entry which is preliminary data.</text>
</comment>
<sequence>MDLAAQENLRRAARWDKAIKIGEGTFAVVYRGTERATGRKIAIKKIKVGAMTDGLDVTALREVKFLQELHHPNIIELLDVFSVKQNINLVLEYLDTDLEAIIKDKALVFQQGDIKSWMAMSLRGLEYIHRNGVLHRDLKPNNLLVSTHGELKIADFGLAREFGEPGSRMTSQVITLWYRPPELLWGCRHYTTAVDIWSVGTIFFELVWRAPFLPGESDIDQLRRTFMMMGSPTEAEWPGHTKLPDYHDMSGYPKTNWWTHIASMGQEGVDLVKQLLRFDPAKRLSARAALHHRYFRVLPAPTAPRLLPKPIAELVPRPIKPDELNGKPALREGSDGVMKRKAESPPVPGSGGGEERRVARKLFA</sequence>
<evidence type="ECO:0000256" key="10">
    <source>
        <dbReference type="ARBA" id="ARBA00022840"/>
    </source>
</evidence>
<evidence type="ECO:0000256" key="11">
    <source>
        <dbReference type="ARBA" id="ARBA00023242"/>
    </source>
</evidence>
<feature type="active site" description="Proton acceptor" evidence="13">
    <location>
        <position position="137"/>
    </location>
</feature>
<feature type="compositionally biased region" description="Basic and acidic residues" evidence="17">
    <location>
        <begin position="319"/>
        <end position="343"/>
    </location>
</feature>
<reference evidence="19" key="1">
    <citation type="submission" date="2023-02" db="EMBL/GenBank/DDBJ databases">
        <title>Identification and recombinant expression of a fungal hydrolase from Papiliotrema laurentii that hydrolyzes apple cutin and clears colloidal polyester polyurethane.</title>
        <authorList>
            <consortium name="DOE Joint Genome Institute"/>
            <person name="Roman V.A."/>
            <person name="Bojanowski C."/>
            <person name="Crable B.R."/>
            <person name="Wagner D.N."/>
            <person name="Hung C.S."/>
            <person name="Nadeau L.J."/>
            <person name="Schratz L."/>
            <person name="Haridas S."/>
            <person name="Pangilinan J."/>
            <person name="Lipzen A."/>
            <person name="Na H."/>
            <person name="Yan M."/>
            <person name="Ng V."/>
            <person name="Grigoriev I.V."/>
            <person name="Spatafora J.W."/>
            <person name="Barlow D."/>
            <person name="Biffinger J."/>
            <person name="Kelley-Loughnane N."/>
            <person name="Varaljay V.A."/>
            <person name="Crookes-Goodson W.J."/>
        </authorList>
    </citation>
    <scope>NUCLEOTIDE SEQUENCE</scope>
    <source>
        <strain evidence="19">5307AH</strain>
    </source>
</reference>
<feature type="domain" description="Protein kinase" evidence="18">
    <location>
        <begin position="15"/>
        <end position="295"/>
    </location>
</feature>
<dbReference type="Pfam" id="PF00069">
    <property type="entry name" value="Pkinase"/>
    <property type="match status" value="1"/>
</dbReference>
<keyword evidence="6" id="KW-0132">Cell division</keyword>
<dbReference type="Gene3D" id="1.10.510.10">
    <property type="entry name" value="Transferase(Phosphotransferase) domain 1"/>
    <property type="match status" value="1"/>
</dbReference>
<dbReference type="GO" id="GO:0005524">
    <property type="term" value="F:ATP binding"/>
    <property type="evidence" value="ECO:0007669"/>
    <property type="project" value="UniProtKB-UniRule"/>
</dbReference>
<keyword evidence="8 14" id="KW-0547">Nucleotide-binding</keyword>
<protein>
    <recommendedName>
        <fullName evidence="3">[RNA-polymerase]-subunit kinase</fullName>
        <ecNumber evidence="3">2.7.11.23</ecNumber>
    </recommendedName>
</protein>
<dbReference type="InterPro" id="IPR000719">
    <property type="entry name" value="Prot_kinase_dom"/>
</dbReference>
<dbReference type="EMBL" id="JAODAN010000003">
    <property type="protein sequence ID" value="KAK1925840.1"/>
    <property type="molecule type" value="Genomic_DNA"/>
</dbReference>
<keyword evidence="10 14" id="KW-0067">ATP-binding</keyword>
<keyword evidence="7" id="KW-0808">Transferase</keyword>
<dbReference type="GO" id="GO:0005737">
    <property type="term" value="C:cytoplasm"/>
    <property type="evidence" value="ECO:0007669"/>
    <property type="project" value="TreeGrafter"/>
</dbReference>
<feature type="region of interest" description="Disordered" evidence="17">
    <location>
        <begin position="318"/>
        <end position="364"/>
    </location>
</feature>
<evidence type="ECO:0000256" key="13">
    <source>
        <dbReference type="PIRSR" id="PIRSR637770-1"/>
    </source>
</evidence>
<dbReference type="InterPro" id="IPR011009">
    <property type="entry name" value="Kinase-like_dom_sf"/>
</dbReference>
<name>A0AAD9FTE4_PAPLA</name>
<dbReference type="AlphaFoldDB" id="A0AAD9FTE4"/>
<evidence type="ECO:0000259" key="18">
    <source>
        <dbReference type="PROSITE" id="PS50011"/>
    </source>
</evidence>
<evidence type="ECO:0000256" key="3">
    <source>
        <dbReference type="ARBA" id="ARBA00012409"/>
    </source>
</evidence>
<evidence type="ECO:0000256" key="5">
    <source>
        <dbReference type="ARBA" id="ARBA00022553"/>
    </source>
</evidence>
<keyword evidence="20" id="KW-1185">Reference proteome</keyword>
<evidence type="ECO:0000256" key="8">
    <source>
        <dbReference type="ARBA" id="ARBA00022741"/>
    </source>
</evidence>
<dbReference type="CDD" id="cd07841">
    <property type="entry name" value="STKc_CDK7"/>
    <property type="match status" value="1"/>
</dbReference>
<dbReference type="PANTHER" id="PTHR24056:SF0">
    <property type="entry name" value="CYCLIN-DEPENDENT KINASE 7"/>
    <property type="match status" value="1"/>
</dbReference>
<dbReference type="PROSITE" id="PS00108">
    <property type="entry name" value="PROTEIN_KINASE_ST"/>
    <property type="match status" value="1"/>
</dbReference>
<evidence type="ECO:0000313" key="20">
    <source>
        <dbReference type="Proteomes" id="UP001182556"/>
    </source>
</evidence>
<dbReference type="Gene3D" id="3.30.200.20">
    <property type="entry name" value="Phosphorylase Kinase, domain 1"/>
    <property type="match status" value="1"/>
</dbReference>
<evidence type="ECO:0000256" key="15">
    <source>
        <dbReference type="PROSITE-ProRule" id="PRU10141"/>
    </source>
</evidence>
<feature type="binding site" evidence="14">
    <location>
        <position position="44"/>
    </location>
    <ligand>
        <name>ATP</name>
        <dbReference type="ChEBI" id="CHEBI:30616"/>
    </ligand>
</feature>
<evidence type="ECO:0000256" key="4">
    <source>
        <dbReference type="ARBA" id="ARBA00022527"/>
    </source>
</evidence>
<dbReference type="PANTHER" id="PTHR24056">
    <property type="entry name" value="CELL DIVISION PROTEIN KINASE"/>
    <property type="match status" value="1"/>
</dbReference>
<dbReference type="GO" id="GO:0045944">
    <property type="term" value="P:positive regulation of transcription by RNA polymerase II"/>
    <property type="evidence" value="ECO:0007669"/>
    <property type="project" value="TreeGrafter"/>
</dbReference>
<dbReference type="PROSITE" id="PS50011">
    <property type="entry name" value="PROTEIN_KINASE_DOM"/>
    <property type="match status" value="1"/>
</dbReference>
<dbReference type="FunFam" id="3.30.200.20:FF:000554">
    <property type="entry name" value="CMGC/CDK/CDK7 protein kinase"/>
    <property type="match status" value="1"/>
</dbReference>
<evidence type="ECO:0000313" key="19">
    <source>
        <dbReference type="EMBL" id="KAK1925840.1"/>
    </source>
</evidence>
<comment type="similarity">
    <text evidence="2">Belongs to the protein kinase superfamily. CMGC Ser/Thr protein kinase family. CDC2/CDKX subfamily.</text>
</comment>
<keyword evidence="4 16" id="KW-0723">Serine/threonine-protein kinase</keyword>
<dbReference type="GO" id="GO:0008353">
    <property type="term" value="F:RNA polymerase II CTD heptapeptide repeat kinase activity"/>
    <property type="evidence" value="ECO:0007669"/>
    <property type="project" value="UniProtKB-EC"/>
</dbReference>
<dbReference type="InterPro" id="IPR008271">
    <property type="entry name" value="Ser/Thr_kinase_AS"/>
</dbReference>
<comment type="subcellular location">
    <subcellularLocation>
        <location evidence="1">Nucleus</location>
    </subcellularLocation>
</comment>
<gene>
    <name evidence="19" type="ORF">DB88DRAFT_485312</name>
</gene>
<evidence type="ECO:0000256" key="2">
    <source>
        <dbReference type="ARBA" id="ARBA00006485"/>
    </source>
</evidence>
<feature type="binding site" evidence="14">
    <location>
        <begin position="21"/>
        <end position="29"/>
    </location>
    <ligand>
        <name>ATP</name>
        <dbReference type="ChEBI" id="CHEBI:30616"/>
    </ligand>
</feature>
<evidence type="ECO:0000256" key="16">
    <source>
        <dbReference type="RuleBase" id="RU000304"/>
    </source>
</evidence>
<keyword evidence="5" id="KW-0597">Phosphoprotein</keyword>
<keyword evidence="11" id="KW-0539">Nucleus</keyword>
<dbReference type="InterPro" id="IPR050108">
    <property type="entry name" value="CDK"/>
</dbReference>
<dbReference type="SUPFAM" id="SSF56112">
    <property type="entry name" value="Protein kinase-like (PK-like)"/>
    <property type="match status" value="1"/>
</dbReference>
<evidence type="ECO:0000256" key="14">
    <source>
        <dbReference type="PIRSR" id="PIRSR637770-2"/>
    </source>
</evidence>
<evidence type="ECO:0000256" key="6">
    <source>
        <dbReference type="ARBA" id="ARBA00022618"/>
    </source>
</evidence>
<keyword evidence="9 19" id="KW-0418">Kinase</keyword>
<dbReference type="FunFam" id="1.10.510.10:FF:000611">
    <property type="entry name" value="CMGC family protein kinase"/>
    <property type="match status" value="1"/>
</dbReference>
<dbReference type="GO" id="GO:0004693">
    <property type="term" value="F:cyclin-dependent protein serine/threonine kinase activity"/>
    <property type="evidence" value="ECO:0007669"/>
    <property type="project" value="TreeGrafter"/>
</dbReference>
<dbReference type="GO" id="GO:0070985">
    <property type="term" value="C:transcription factor TFIIK complex"/>
    <property type="evidence" value="ECO:0007669"/>
    <property type="project" value="InterPro"/>
</dbReference>
<evidence type="ECO:0000256" key="1">
    <source>
        <dbReference type="ARBA" id="ARBA00004123"/>
    </source>
</evidence>
<dbReference type="Proteomes" id="UP001182556">
    <property type="component" value="Unassembled WGS sequence"/>
</dbReference>
<organism evidence="19 20">
    <name type="scientific">Papiliotrema laurentii</name>
    <name type="common">Cryptococcus laurentii</name>
    <dbReference type="NCBI Taxonomy" id="5418"/>
    <lineage>
        <taxon>Eukaryota</taxon>
        <taxon>Fungi</taxon>
        <taxon>Dikarya</taxon>
        <taxon>Basidiomycota</taxon>
        <taxon>Agaricomycotina</taxon>
        <taxon>Tremellomycetes</taxon>
        <taxon>Tremellales</taxon>
        <taxon>Rhynchogastremaceae</taxon>
        <taxon>Papiliotrema</taxon>
    </lineage>
</organism>
<proteinExistence type="inferred from homology"/>
<dbReference type="SMART" id="SM00220">
    <property type="entry name" value="S_TKc"/>
    <property type="match status" value="1"/>
</dbReference>
<evidence type="ECO:0000256" key="17">
    <source>
        <dbReference type="SAM" id="MobiDB-lite"/>
    </source>
</evidence>
<evidence type="ECO:0000256" key="9">
    <source>
        <dbReference type="ARBA" id="ARBA00022777"/>
    </source>
</evidence>
<dbReference type="GO" id="GO:0051301">
    <property type="term" value="P:cell division"/>
    <property type="evidence" value="ECO:0007669"/>
    <property type="project" value="UniProtKB-KW"/>
</dbReference>
<dbReference type="PROSITE" id="PS00107">
    <property type="entry name" value="PROTEIN_KINASE_ATP"/>
    <property type="match status" value="1"/>
</dbReference>
<accession>A0AAD9FTE4</accession>
<keyword evidence="12" id="KW-0131">Cell cycle</keyword>
<dbReference type="InterPro" id="IPR037770">
    <property type="entry name" value="CDK7"/>
</dbReference>
<dbReference type="EC" id="2.7.11.23" evidence="3"/>